<dbReference type="Proteomes" id="UP000772434">
    <property type="component" value="Unassembled WGS sequence"/>
</dbReference>
<dbReference type="AlphaFoldDB" id="A0A9P5P4K6"/>
<comment type="caution">
    <text evidence="2">The sequence shown here is derived from an EMBL/GenBank/DDBJ whole genome shotgun (WGS) entry which is preliminary data.</text>
</comment>
<gene>
    <name evidence="2" type="ORF">BDP27DRAFT_1376920</name>
</gene>
<dbReference type="EMBL" id="JADNRY010000939">
    <property type="protein sequence ID" value="KAF9023929.1"/>
    <property type="molecule type" value="Genomic_DNA"/>
</dbReference>
<feature type="transmembrane region" description="Helical" evidence="1">
    <location>
        <begin position="12"/>
        <end position="33"/>
    </location>
</feature>
<proteinExistence type="predicted"/>
<keyword evidence="1" id="KW-1133">Transmembrane helix</keyword>
<sequence>MTLALASEKPHWADLVLIRACLCLVVSFQDVLFNNSSTHFGLYRLKNGFVGLGHSQALVGLLTLLCVGMPHAIIFTNFCAFQNLRQSFGLPTLKDNQNDCLEQTII</sequence>
<feature type="transmembrane region" description="Helical" evidence="1">
    <location>
        <begin position="53"/>
        <end position="75"/>
    </location>
</feature>
<organism evidence="2 3">
    <name type="scientific">Rhodocollybia butyracea</name>
    <dbReference type="NCBI Taxonomy" id="206335"/>
    <lineage>
        <taxon>Eukaryota</taxon>
        <taxon>Fungi</taxon>
        <taxon>Dikarya</taxon>
        <taxon>Basidiomycota</taxon>
        <taxon>Agaricomycotina</taxon>
        <taxon>Agaricomycetes</taxon>
        <taxon>Agaricomycetidae</taxon>
        <taxon>Agaricales</taxon>
        <taxon>Marasmiineae</taxon>
        <taxon>Omphalotaceae</taxon>
        <taxon>Rhodocollybia</taxon>
    </lineage>
</organism>
<evidence type="ECO:0000313" key="2">
    <source>
        <dbReference type="EMBL" id="KAF9023929.1"/>
    </source>
</evidence>
<evidence type="ECO:0000313" key="3">
    <source>
        <dbReference type="Proteomes" id="UP000772434"/>
    </source>
</evidence>
<reference evidence="2" key="1">
    <citation type="submission" date="2020-11" db="EMBL/GenBank/DDBJ databases">
        <authorList>
            <consortium name="DOE Joint Genome Institute"/>
            <person name="Ahrendt S."/>
            <person name="Riley R."/>
            <person name="Andreopoulos W."/>
            <person name="Labutti K."/>
            <person name="Pangilinan J."/>
            <person name="Ruiz-Duenas F.J."/>
            <person name="Barrasa J.M."/>
            <person name="Sanchez-Garcia M."/>
            <person name="Camarero S."/>
            <person name="Miyauchi S."/>
            <person name="Serrano A."/>
            <person name="Linde D."/>
            <person name="Babiker R."/>
            <person name="Drula E."/>
            <person name="Ayuso-Fernandez I."/>
            <person name="Pacheco R."/>
            <person name="Padilla G."/>
            <person name="Ferreira P."/>
            <person name="Barriuso J."/>
            <person name="Kellner H."/>
            <person name="Castanera R."/>
            <person name="Alfaro M."/>
            <person name="Ramirez L."/>
            <person name="Pisabarro A.G."/>
            <person name="Kuo A."/>
            <person name="Tritt A."/>
            <person name="Lipzen A."/>
            <person name="He G."/>
            <person name="Yan M."/>
            <person name="Ng V."/>
            <person name="Cullen D."/>
            <person name="Martin F."/>
            <person name="Rosso M.-N."/>
            <person name="Henrissat B."/>
            <person name="Hibbett D."/>
            <person name="Martinez A.T."/>
            <person name="Grigoriev I.V."/>
        </authorList>
    </citation>
    <scope>NUCLEOTIDE SEQUENCE</scope>
    <source>
        <strain evidence="2">AH 40177</strain>
    </source>
</reference>
<accession>A0A9P5P4K6</accession>
<evidence type="ECO:0000256" key="1">
    <source>
        <dbReference type="SAM" id="Phobius"/>
    </source>
</evidence>
<keyword evidence="3" id="KW-1185">Reference proteome</keyword>
<keyword evidence="1" id="KW-0472">Membrane</keyword>
<protein>
    <submittedName>
        <fullName evidence="2">Uncharacterized protein</fullName>
    </submittedName>
</protein>
<name>A0A9P5P4K6_9AGAR</name>
<keyword evidence="1" id="KW-0812">Transmembrane</keyword>